<accession>X0XLI9</accession>
<name>X0XLI9_9ZZZZ</name>
<gene>
    <name evidence="2" type="ORF">S01H1_76438</name>
</gene>
<organism evidence="2">
    <name type="scientific">marine sediment metagenome</name>
    <dbReference type="NCBI Taxonomy" id="412755"/>
    <lineage>
        <taxon>unclassified sequences</taxon>
        <taxon>metagenomes</taxon>
        <taxon>ecological metagenomes</taxon>
    </lineage>
</organism>
<reference evidence="2" key="1">
    <citation type="journal article" date="2014" name="Front. Microbiol.">
        <title>High frequency of phylogenetically diverse reductive dehalogenase-homologous genes in deep subseafloor sedimentary metagenomes.</title>
        <authorList>
            <person name="Kawai M."/>
            <person name="Futagami T."/>
            <person name="Toyoda A."/>
            <person name="Takaki Y."/>
            <person name="Nishi S."/>
            <person name="Hori S."/>
            <person name="Arai W."/>
            <person name="Tsubouchi T."/>
            <person name="Morono Y."/>
            <person name="Uchiyama I."/>
            <person name="Ito T."/>
            <person name="Fujiyama A."/>
            <person name="Inagaki F."/>
            <person name="Takami H."/>
        </authorList>
    </citation>
    <scope>NUCLEOTIDE SEQUENCE</scope>
    <source>
        <strain evidence="2">Expedition CK06-06</strain>
    </source>
</reference>
<sequence length="71" mass="7083">MRRSALVASRTPTPAGSFSALPTRCPSSLTTTSPGTNTGLAAETPWAGEAGAAIAARRAGSESAAIVIARR</sequence>
<evidence type="ECO:0000256" key="1">
    <source>
        <dbReference type="SAM" id="MobiDB-lite"/>
    </source>
</evidence>
<dbReference type="AlphaFoldDB" id="X0XLI9"/>
<dbReference type="EMBL" id="BARS01051297">
    <property type="protein sequence ID" value="GAG44034.1"/>
    <property type="molecule type" value="Genomic_DNA"/>
</dbReference>
<feature type="compositionally biased region" description="Polar residues" evidence="1">
    <location>
        <begin position="25"/>
        <end position="39"/>
    </location>
</feature>
<protein>
    <submittedName>
        <fullName evidence="2">Uncharacterized protein</fullName>
    </submittedName>
</protein>
<feature type="region of interest" description="Disordered" evidence="1">
    <location>
        <begin position="1"/>
        <end position="40"/>
    </location>
</feature>
<evidence type="ECO:0000313" key="2">
    <source>
        <dbReference type="EMBL" id="GAG44034.1"/>
    </source>
</evidence>
<proteinExistence type="predicted"/>
<comment type="caution">
    <text evidence="2">The sequence shown here is derived from an EMBL/GenBank/DDBJ whole genome shotgun (WGS) entry which is preliminary data.</text>
</comment>
<feature type="non-terminal residue" evidence="2">
    <location>
        <position position="71"/>
    </location>
</feature>